<proteinExistence type="predicted"/>
<reference evidence="2 3" key="1">
    <citation type="submission" date="2016-01" db="EMBL/GenBank/DDBJ databases">
        <authorList>
            <person name="Oliw E.H."/>
        </authorList>
    </citation>
    <scope>NUCLEOTIDE SEQUENCE [LARGE SCALE GENOMIC DNA]</scope>
    <source>
        <strain evidence="2">LMG 27134</strain>
    </source>
</reference>
<protein>
    <submittedName>
        <fullName evidence="2">MaoC family dehydratase</fullName>
    </submittedName>
</protein>
<dbReference type="InterPro" id="IPR002539">
    <property type="entry name" value="MaoC-like_dom"/>
</dbReference>
<dbReference type="Gene3D" id="3.10.129.10">
    <property type="entry name" value="Hotdog Thioesterase"/>
    <property type="match status" value="1"/>
</dbReference>
<dbReference type="Pfam" id="PF01575">
    <property type="entry name" value="MaoC_dehydratas"/>
    <property type="match status" value="1"/>
</dbReference>
<feature type="domain" description="MaoC-like" evidence="1">
    <location>
        <begin position="15"/>
        <end position="116"/>
    </location>
</feature>
<dbReference type="AlphaFoldDB" id="A0A158I685"/>
<dbReference type="InterPro" id="IPR029069">
    <property type="entry name" value="HotDog_dom_sf"/>
</dbReference>
<dbReference type="CDD" id="cd03454">
    <property type="entry name" value="YdeM"/>
    <property type="match status" value="1"/>
</dbReference>
<dbReference type="OrthoDB" id="5298629at2"/>
<accession>A0A158I685</accession>
<name>A0A158I685_9BURK</name>
<dbReference type="PANTHER" id="PTHR43664">
    <property type="entry name" value="MONOAMINE OXIDASE-RELATED"/>
    <property type="match status" value="1"/>
</dbReference>
<organism evidence="2 3">
    <name type="scientific">Caballeronia udeis</name>
    <dbReference type="NCBI Taxonomy" id="1232866"/>
    <lineage>
        <taxon>Bacteria</taxon>
        <taxon>Pseudomonadati</taxon>
        <taxon>Pseudomonadota</taxon>
        <taxon>Betaproteobacteria</taxon>
        <taxon>Burkholderiales</taxon>
        <taxon>Burkholderiaceae</taxon>
        <taxon>Caballeronia</taxon>
    </lineage>
</organism>
<evidence type="ECO:0000313" key="3">
    <source>
        <dbReference type="Proteomes" id="UP000054683"/>
    </source>
</evidence>
<dbReference type="InterPro" id="IPR052342">
    <property type="entry name" value="MCH/BMMD"/>
</dbReference>
<dbReference type="PANTHER" id="PTHR43664:SF1">
    <property type="entry name" value="BETA-METHYLMALYL-COA DEHYDRATASE"/>
    <property type="match status" value="1"/>
</dbReference>
<gene>
    <name evidence="2" type="ORF">AWB69_05349</name>
</gene>
<evidence type="ECO:0000259" key="1">
    <source>
        <dbReference type="Pfam" id="PF01575"/>
    </source>
</evidence>
<sequence length="155" mass="17392">MNQLSERYLEDFAVGQTFGSGRLRMEKERILAFAAEFDPQPFHLDEAAARHSIFGGLAASGWHTAAVTMRLMVESDLKPAGGFIGAGLDECRWPRPVRPGDELRVECEVIEVRPSKSRPEQGLIKLRTTTLNQDNEAVLVHVVNMVVPRRNQHSR</sequence>
<evidence type="ECO:0000313" key="2">
    <source>
        <dbReference type="EMBL" id="SAL51957.1"/>
    </source>
</evidence>
<dbReference type="RefSeq" id="WP_062089710.1">
    <property type="nucleotide sequence ID" value="NZ_FCOK02000042.1"/>
</dbReference>
<dbReference type="SUPFAM" id="SSF54637">
    <property type="entry name" value="Thioesterase/thiol ester dehydrase-isomerase"/>
    <property type="match status" value="1"/>
</dbReference>
<dbReference type="EMBL" id="FCOK02000042">
    <property type="protein sequence ID" value="SAL51957.1"/>
    <property type="molecule type" value="Genomic_DNA"/>
</dbReference>
<dbReference type="Proteomes" id="UP000054683">
    <property type="component" value="Unassembled WGS sequence"/>
</dbReference>